<dbReference type="KEGG" id="led:BBK82_24700"/>
<proteinExistence type="predicted"/>
<dbReference type="AlphaFoldDB" id="A0A1B2HM59"/>
<evidence type="ECO:0000313" key="2">
    <source>
        <dbReference type="EMBL" id="ANZ38785.1"/>
    </source>
</evidence>
<keyword evidence="1" id="KW-0812">Transmembrane</keyword>
<accession>A0A1B2HM59</accession>
<feature type="transmembrane region" description="Helical" evidence="1">
    <location>
        <begin position="12"/>
        <end position="33"/>
    </location>
</feature>
<gene>
    <name evidence="2" type="ORF">BBK82_24700</name>
</gene>
<name>A0A1B2HM59_9PSEU</name>
<protein>
    <submittedName>
        <fullName evidence="2">Uncharacterized protein</fullName>
    </submittedName>
</protein>
<evidence type="ECO:0000256" key="1">
    <source>
        <dbReference type="SAM" id="Phobius"/>
    </source>
</evidence>
<evidence type="ECO:0000313" key="3">
    <source>
        <dbReference type="Proteomes" id="UP000093053"/>
    </source>
</evidence>
<dbReference type="RefSeq" id="WP_065917131.1">
    <property type="nucleotide sequence ID" value="NZ_CP016793.1"/>
</dbReference>
<feature type="transmembrane region" description="Helical" evidence="1">
    <location>
        <begin position="137"/>
        <end position="156"/>
    </location>
</feature>
<feature type="transmembrane region" description="Helical" evidence="1">
    <location>
        <begin position="98"/>
        <end position="117"/>
    </location>
</feature>
<reference evidence="2 3" key="1">
    <citation type="submission" date="2016-07" db="EMBL/GenBank/DDBJ databases">
        <title>Complete genome sequence of the Lentzea guizhouensis DHS C013.</title>
        <authorList>
            <person name="Cao C."/>
        </authorList>
    </citation>
    <scope>NUCLEOTIDE SEQUENCE [LARGE SCALE GENOMIC DNA]</scope>
    <source>
        <strain evidence="2 3">DHS C013</strain>
    </source>
</reference>
<sequence>MGERVKVGRRRVGAVLLVVAGVLAAVASFQRMYELAFQAPGRQEGYSSSLTIIDVETGEVHAPLDDNGWLLIAVAVLLVVSGLVLLRNRTVAKALSMAAAGAITGILLSYLLMVRRIGQPATGLSSIDVVVEYRAGIYLWAAAAVAAIAGAVVAQLQERAPEKDVLIHEFTDDDTPPFGIAVPVVLEPKRE</sequence>
<keyword evidence="3" id="KW-1185">Reference proteome</keyword>
<keyword evidence="1" id="KW-1133">Transmembrane helix</keyword>
<feature type="transmembrane region" description="Helical" evidence="1">
    <location>
        <begin position="68"/>
        <end position="86"/>
    </location>
</feature>
<dbReference type="EMBL" id="CP016793">
    <property type="protein sequence ID" value="ANZ38785.1"/>
    <property type="molecule type" value="Genomic_DNA"/>
</dbReference>
<organism evidence="2 3">
    <name type="scientific">Lentzea guizhouensis</name>
    <dbReference type="NCBI Taxonomy" id="1586287"/>
    <lineage>
        <taxon>Bacteria</taxon>
        <taxon>Bacillati</taxon>
        <taxon>Actinomycetota</taxon>
        <taxon>Actinomycetes</taxon>
        <taxon>Pseudonocardiales</taxon>
        <taxon>Pseudonocardiaceae</taxon>
        <taxon>Lentzea</taxon>
    </lineage>
</organism>
<dbReference type="Proteomes" id="UP000093053">
    <property type="component" value="Chromosome"/>
</dbReference>
<keyword evidence="1" id="KW-0472">Membrane</keyword>
<dbReference type="STRING" id="1586287.BBK82_24700"/>